<sequence>MADFQHPASLSECGRYLGSLPSRPRRSWWLLATVVFAVTLTAMMGTSVAIGKLVDAITGRSLPLIGTGTNAYVWLMALIALGLTLEAAGRALAQWVMLSRARRLSVDLRISAMSATLRAPIPTIMELGTGNVISRLTKDIDTAIRMVNAIGSRVVITALMFPFTFVSLAFVHWSYCIAFVGVGLLLYPVAVRNIALLPAASNKVADADATRNNQLLDTIRGLPTLRALGLEEWAHNRLQRSSWNAVNTTAAREPLFNRLTMHGTAAYALLVLSGLLLSTLLVHREALTIGEATTAMLLISRMEVHLFNVMYFSGEIQNALTCLGRAVALAQLRTTSEASDPAPIDACPDVEIRDLEFCYPGGAPVLSDITITFRGGTTTALVGASGAGKSTLAGLIAGLQRPTTGQILVGGVDTASVPDNWTARHVALISQEVHLFAGTLADDLRLAAPSASDSQLLEALEKVGLIPGTTHWHRWLPAGLDTKVGAGAEELSPEVQQQISLARMILLDPPVLIMDEATAEAGSDNARALEQAATKVARGRTSLVVAHRLDQARVADRIIVMEQGRIIEDGTHDSLLALGGKYAQLYEKWES</sequence>
<comment type="subcellular location">
    <subcellularLocation>
        <location evidence="1">Cell inner membrane</location>
        <topology evidence="1">Multi-pass membrane protein</topology>
    </subcellularLocation>
</comment>
<dbReference type="PROSITE" id="PS50893">
    <property type="entry name" value="ABC_TRANSPORTER_2"/>
    <property type="match status" value="1"/>
</dbReference>
<dbReference type="PANTHER" id="PTHR24221">
    <property type="entry name" value="ATP-BINDING CASSETTE SUB-FAMILY B"/>
    <property type="match status" value="1"/>
</dbReference>
<dbReference type="GO" id="GO:0140359">
    <property type="term" value="F:ABC-type transporter activity"/>
    <property type="evidence" value="ECO:0007669"/>
    <property type="project" value="InterPro"/>
</dbReference>
<dbReference type="SUPFAM" id="SSF52540">
    <property type="entry name" value="P-loop containing nucleoside triphosphate hydrolases"/>
    <property type="match status" value="1"/>
</dbReference>
<evidence type="ECO:0000256" key="5">
    <source>
        <dbReference type="ARBA" id="ARBA00022692"/>
    </source>
</evidence>
<dbReference type="AlphaFoldDB" id="A0A7G5FFC6"/>
<keyword evidence="5 12" id="KW-0812">Transmembrane</keyword>
<dbReference type="SMART" id="SM00382">
    <property type="entry name" value="AAA"/>
    <property type="match status" value="1"/>
</dbReference>
<evidence type="ECO:0000313" key="16">
    <source>
        <dbReference type="Proteomes" id="UP000515570"/>
    </source>
</evidence>
<feature type="domain" description="ABC transmembrane type-1" evidence="14">
    <location>
        <begin position="30"/>
        <end position="318"/>
    </location>
</feature>
<evidence type="ECO:0000256" key="2">
    <source>
        <dbReference type="ARBA" id="ARBA00022448"/>
    </source>
</evidence>
<proteinExistence type="inferred from homology"/>
<keyword evidence="2" id="KW-0813">Transport</keyword>
<keyword evidence="8" id="KW-1278">Translocase</keyword>
<evidence type="ECO:0000256" key="11">
    <source>
        <dbReference type="ARBA" id="ARBA00023455"/>
    </source>
</evidence>
<evidence type="ECO:0000256" key="7">
    <source>
        <dbReference type="ARBA" id="ARBA00022840"/>
    </source>
</evidence>
<keyword evidence="16" id="KW-1185">Reference proteome</keyword>
<dbReference type="Pfam" id="PF00005">
    <property type="entry name" value="ABC_tran"/>
    <property type="match status" value="1"/>
</dbReference>
<dbReference type="PROSITE" id="PS50929">
    <property type="entry name" value="ABC_TM1F"/>
    <property type="match status" value="1"/>
</dbReference>
<evidence type="ECO:0000256" key="3">
    <source>
        <dbReference type="ARBA" id="ARBA00022475"/>
    </source>
</evidence>
<protein>
    <submittedName>
        <fullName evidence="15">ABC transporter ATP-binding protein</fullName>
    </submittedName>
</protein>
<keyword evidence="10 12" id="KW-0472">Membrane</keyword>
<keyword evidence="6" id="KW-0547">Nucleotide-binding</keyword>
<evidence type="ECO:0000313" key="15">
    <source>
        <dbReference type="EMBL" id="QMV85317.1"/>
    </source>
</evidence>
<dbReference type="Gene3D" id="1.20.1560.10">
    <property type="entry name" value="ABC transporter type 1, transmembrane domain"/>
    <property type="match status" value="1"/>
</dbReference>
<dbReference type="GO" id="GO:0034040">
    <property type="term" value="F:ATPase-coupled lipid transmembrane transporter activity"/>
    <property type="evidence" value="ECO:0007669"/>
    <property type="project" value="TreeGrafter"/>
</dbReference>
<gene>
    <name evidence="15" type="ORF">HW450_00700</name>
</gene>
<accession>A0A7G5FFC6</accession>
<keyword evidence="9 12" id="KW-1133">Transmembrane helix</keyword>
<feature type="transmembrane region" description="Helical" evidence="12">
    <location>
        <begin position="71"/>
        <end position="93"/>
    </location>
</feature>
<dbReference type="Pfam" id="PF00664">
    <property type="entry name" value="ABC_membrane"/>
    <property type="match status" value="1"/>
</dbReference>
<dbReference type="RefSeq" id="WP_182386139.1">
    <property type="nucleotide sequence ID" value="NZ_CP059833.1"/>
</dbReference>
<dbReference type="PANTHER" id="PTHR24221:SF654">
    <property type="entry name" value="ATP-BINDING CASSETTE SUB-FAMILY B MEMBER 6"/>
    <property type="match status" value="1"/>
</dbReference>
<dbReference type="GO" id="GO:0005524">
    <property type="term" value="F:ATP binding"/>
    <property type="evidence" value="ECO:0007669"/>
    <property type="project" value="UniProtKB-KW"/>
</dbReference>
<dbReference type="GO" id="GO:0016887">
    <property type="term" value="F:ATP hydrolysis activity"/>
    <property type="evidence" value="ECO:0007669"/>
    <property type="project" value="InterPro"/>
</dbReference>
<evidence type="ECO:0000256" key="8">
    <source>
        <dbReference type="ARBA" id="ARBA00022967"/>
    </source>
</evidence>
<evidence type="ECO:0000256" key="1">
    <source>
        <dbReference type="ARBA" id="ARBA00004429"/>
    </source>
</evidence>
<dbReference type="InterPro" id="IPR039421">
    <property type="entry name" value="Type_1_exporter"/>
</dbReference>
<feature type="domain" description="ABC transporter" evidence="13">
    <location>
        <begin position="350"/>
        <end position="588"/>
    </location>
</feature>
<evidence type="ECO:0000256" key="10">
    <source>
        <dbReference type="ARBA" id="ARBA00023136"/>
    </source>
</evidence>
<dbReference type="Proteomes" id="UP000515570">
    <property type="component" value="Chromosome"/>
</dbReference>
<organism evidence="15 16">
    <name type="scientific">Corynebacterium hindlerae</name>
    <dbReference type="NCBI Taxonomy" id="699041"/>
    <lineage>
        <taxon>Bacteria</taxon>
        <taxon>Bacillati</taxon>
        <taxon>Actinomycetota</taxon>
        <taxon>Actinomycetes</taxon>
        <taxon>Mycobacteriales</taxon>
        <taxon>Corynebacteriaceae</taxon>
        <taxon>Corynebacterium</taxon>
    </lineage>
</organism>
<dbReference type="Gene3D" id="3.40.50.300">
    <property type="entry name" value="P-loop containing nucleotide triphosphate hydrolases"/>
    <property type="match status" value="1"/>
</dbReference>
<dbReference type="InterPro" id="IPR011527">
    <property type="entry name" value="ABC1_TM_dom"/>
</dbReference>
<evidence type="ECO:0000259" key="13">
    <source>
        <dbReference type="PROSITE" id="PS50893"/>
    </source>
</evidence>
<feature type="transmembrane region" description="Helical" evidence="12">
    <location>
        <begin position="28"/>
        <end position="51"/>
    </location>
</feature>
<comment type="similarity">
    <text evidence="11">Belongs to the ABC transporter superfamily. Siderophore-Fe(3+) uptake transporter (SIUT) (TC 3.A.1.21) family.</text>
</comment>
<dbReference type="GO" id="GO:0005886">
    <property type="term" value="C:plasma membrane"/>
    <property type="evidence" value="ECO:0007669"/>
    <property type="project" value="UniProtKB-SubCell"/>
</dbReference>
<evidence type="ECO:0000259" key="14">
    <source>
        <dbReference type="PROSITE" id="PS50929"/>
    </source>
</evidence>
<dbReference type="SUPFAM" id="SSF90123">
    <property type="entry name" value="ABC transporter transmembrane region"/>
    <property type="match status" value="1"/>
</dbReference>
<feature type="transmembrane region" description="Helical" evidence="12">
    <location>
        <begin position="264"/>
        <end position="282"/>
    </location>
</feature>
<keyword evidence="7 15" id="KW-0067">ATP-binding</keyword>
<keyword evidence="3" id="KW-1003">Cell membrane</keyword>
<feature type="transmembrane region" description="Helical" evidence="12">
    <location>
        <begin position="154"/>
        <end position="187"/>
    </location>
</feature>
<dbReference type="InterPro" id="IPR003593">
    <property type="entry name" value="AAA+_ATPase"/>
</dbReference>
<dbReference type="InterPro" id="IPR027417">
    <property type="entry name" value="P-loop_NTPase"/>
</dbReference>
<dbReference type="FunFam" id="3.40.50.300:FF:001001">
    <property type="entry name" value="Multidrug ABC transporter ATP-binding protein"/>
    <property type="match status" value="1"/>
</dbReference>
<name>A0A7G5FFC6_9CORY</name>
<dbReference type="InterPro" id="IPR003439">
    <property type="entry name" value="ABC_transporter-like_ATP-bd"/>
</dbReference>
<evidence type="ECO:0000256" key="12">
    <source>
        <dbReference type="SAM" id="Phobius"/>
    </source>
</evidence>
<keyword evidence="4" id="KW-0997">Cell inner membrane</keyword>
<dbReference type="InterPro" id="IPR036640">
    <property type="entry name" value="ABC1_TM_sf"/>
</dbReference>
<evidence type="ECO:0000256" key="4">
    <source>
        <dbReference type="ARBA" id="ARBA00022519"/>
    </source>
</evidence>
<evidence type="ECO:0000256" key="6">
    <source>
        <dbReference type="ARBA" id="ARBA00022741"/>
    </source>
</evidence>
<reference evidence="15 16" key="1">
    <citation type="submission" date="2020-07" db="EMBL/GenBank/DDBJ databases">
        <title>non toxigenic Corynebacterium sp. nov from a clinical source.</title>
        <authorList>
            <person name="Bernier A.-M."/>
            <person name="Bernard K."/>
        </authorList>
    </citation>
    <scope>NUCLEOTIDE SEQUENCE [LARGE SCALE GENOMIC DNA]</scope>
    <source>
        <strain evidence="16">NML 93-0612</strain>
    </source>
</reference>
<evidence type="ECO:0000256" key="9">
    <source>
        <dbReference type="ARBA" id="ARBA00022989"/>
    </source>
</evidence>
<dbReference type="EMBL" id="CP059833">
    <property type="protein sequence ID" value="QMV85317.1"/>
    <property type="molecule type" value="Genomic_DNA"/>
</dbReference>